<dbReference type="EMBL" id="LAZR01000061">
    <property type="protein sequence ID" value="KKN96925.1"/>
    <property type="molecule type" value="Genomic_DNA"/>
</dbReference>
<dbReference type="InterPro" id="IPR048267">
    <property type="entry name" value="Arginosuc_syn_N"/>
</dbReference>
<evidence type="ECO:0000256" key="3">
    <source>
        <dbReference type="ARBA" id="ARBA00012286"/>
    </source>
</evidence>
<dbReference type="PROSITE" id="PS00564">
    <property type="entry name" value="ARGININOSUCCIN_SYN_1"/>
    <property type="match status" value="1"/>
</dbReference>
<organism evidence="12">
    <name type="scientific">marine sediment metagenome</name>
    <dbReference type="NCBI Taxonomy" id="412755"/>
    <lineage>
        <taxon>unclassified sequences</taxon>
        <taxon>metagenomes</taxon>
        <taxon>ecological metagenomes</taxon>
    </lineage>
</organism>
<dbReference type="InterPro" id="IPR024074">
    <property type="entry name" value="AS_cat/multimer_dom_body"/>
</dbReference>
<protein>
    <recommendedName>
        <fullName evidence="4">Argininosuccinate synthase</fullName>
        <ecNumber evidence="3">6.3.4.5</ecNumber>
    </recommendedName>
</protein>
<dbReference type="GO" id="GO:0005524">
    <property type="term" value="F:ATP binding"/>
    <property type="evidence" value="ECO:0007669"/>
    <property type="project" value="UniProtKB-KW"/>
</dbReference>
<dbReference type="Pfam" id="PF00764">
    <property type="entry name" value="Arginosuc_synth"/>
    <property type="match status" value="1"/>
</dbReference>
<dbReference type="PANTHER" id="PTHR11587:SF2">
    <property type="entry name" value="ARGININOSUCCINATE SYNTHASE"/>
    <property type="match status" value="1"/>
</dbReference>
<dbReference type="InterPro" id="IPR048268">
    <property type="entry name" value="Arginosuc_syn_C"/>
</dbReference>
<dbReference type="AlphaFoldDB" id="A0A0F9UV60"/>
<evidence type="ECO:0000256" key="1">
    <source>
        <dbReference type="ARBA" id="ARBA00004967"/>
    </source>
</evidence>
<dbReference type="FunFam" id="3.40.50.620:FF:000019">
    <property type="entry name" value="Argininosuccinate synthase"/>
    <property type="match status" value="1"/>
</dbReference>
<comment type="pathway">
    <text evidence="1">Amino-acid biosynthesis; L-arginine biosynthesis; L-arginine from L-ornithine and carbamoyl phosphate: step 2/3.</text>
</comment>
<reference evidence="12" key="1">
    <citation type="journal article" date="2015" name="Nature">
        <title>Complex archaea that bridge the gap between prokaryotes and eukaryotes.</title>
        <authorList>
            <person name="Spang A."/>
            <person name="Saw J.H."/>
            <person name="Jorgensen S.L."/>
            <person name="Zaremba-Niedzwiedzka K."/>
            <person name="Martijn J."/>
            <person name="Lind A.E."/>
            <person name="van Eijk R."/>
            <person name="Schleper C."/>
            <person name="Guy L."/>
            <person name="Ettema T.J."/>
        </authorList>
    </citation>
    <scope>NUCLEOTIDE SEQUENCE</scope>
</reference>
<dbReference type="Gene3D" id="3.40.50.620">
    <property type="entry name" value="HUPs"/>
    <property type="match status" value="1"/>
</dbReference>
<dbReference type="GO" id="GO:0005737">
    <property type="term" value="C:cytoplasm"/>
    <property type="evidence" value="ECO:0007669"/>
    <property type="project" value="TreeGrafter"/>
</dbReference>
<evidence type="ECO:0000259" key="10">
    <source>
        <dbReference type="Pfam" id="PF00764"/>
    </source>
</evidence>
<feature type="domain" description="Arginosuccinate synthase-like N-terminal" evidence="10">
    <location>
        <begin position="3"/>
        <end position="167"/>
    </location>
</feature>
<evidence type="ECO:0000313" key="12">
    <source>
        <dbReference type="EMBL" id="KKN96925.1"/>
    </source>
</evidence>
<evidence type="ECO:0000256" key="8">
    <source>
        <dbReference type="ARBA" id="ARBA00022741"/>
    </source>
</evidence>
<keyword evidence="9" id="KW-0067">ATP-binding</keyword>
<accession>A0A0F9UV60</accession>
<dbReference type="GO" id="GO:0004055">
    <property type="term" value="F:argininosuccinate synthase activity"/>
    <property type="evidence" value="ECO:0007669"/>
    <property type="project" value="UniProtKB-EC"/>
</dbReference>
<evidence type="ECO:0000256" key="6">
    <source>
        <dbReference type="ARBA" id="ARBA00022598"/>
    </source>
</evidence>
<comment type="caution">
    <text evidence="12">The sequence shown here is derived from an EMBL/GenBank/DDBJ whole genome shotgun (WGS) entry which is preliminary data.</text>
</comment>
<evidence type="ECO:0000256" key="2">
    <source>
        <dbReference type="ARBA" id="ARBA00011881"/>
    </source>
</evidence>
<dbReference type="Gene3D" id="1.20.5.470">
    <property type="entry name" value="Single helix bin"/>
    <property type="match status" value="1"/>
</dbReference>
<name>A0A0F9UV60_9ZZZZ</name>
<sequence length="412" mass="45414">MDKIVLAYSGGLDTSVILRWLIERGHDVIAYIADVGQDEDFQAAEARALAIGASKVCIEDLKREFVTDYITPAIQANAIYEGRYLLGTALARPLIAKRQIDIAARESAEFVSHGATGKGNDQVRFELTYYALNPAIKVIAPWKTAEFLDQFKGRPDLLAYADAHGIEVKATRAKPYSEDDNLFHISHESGILEDPSHAAEADIYSRTVSPTDAPDTPDRITVTFKDGVAVEIVNLADGTTKTDPLELFIFANELGSKHGIGRVDMVENRFVGVKSRGIYETPGGTILHAAHRDIEGIAMDREVMRLRDMLSAIFAELIYNGFWFSPEMEFLAAAMARSQEFIDGTVTVELYKGGAYPIARTSPSSLYDQDLSSMDIEGGFDQKDSAGFIKINAIRLMAHNAIVKKRSKGKQR</sequence>
<gene>
    <name evidence="12" type="ORF">LCGC14_0161750</name>
</gene>
<proteinExistence type="inferred from homology"/>
<dbReference type="NCBIfam" id="TIGR00032">
    <property type="entry name" value="argG"/>
    <property type="match status" value="1"/>
</dbReference>
<dbReference type="CDD" id="cd01999">
    <property type="entry name" value="ASS"/>
    <property type="match status" value="1"/>
</dbReference>
<dbReference type="Pfam" id="PF20979">
    <property type="entry name" value="Arginosuc_syn_C"/>
    <property type="match status" value="1"/>
</dbReference>
<keyword evidence="7" id="KW-0028">Amino-acid biosynthesis</keyword>
<dbReference type="InterPro" id="IPR023434">
    <property type="entry name" value="Arginosuc_synth_type_1_subfam"/>
</dbReference>
<dbReference type="HAMAP" id="MF_00005">
    <property type="entry name" value="Arg_succ_synth_type1"/>
    <property type="match status" value="1"/>
</dbReference>
<dbReference type="NCBIfam" id="NF001770">
    <property type="entry name" value="PRK00509.1"/>
    <property type="match status" value="1"/>
</dbReference>
<dbReference type="InterPro" id="IPR018223">
    <property type="entry name" value="Arginosuc_synth_CS"/>
</dbReference>
<evidence type="ECO:0000256" key="5">
    <source>
        <dbReference type="ARBA" id="ARBA00022571"/>
    </source>
</evidence>
<feature type="domain" description="Arginosuccinate synthase C-terminal" evidence="11">
    <location>
        <begin position="176"/>
        <end position="397"/>
    </location>
</feature>
<dbReference type="UniPathway" id="UPA00068">
    <property type="reaction ID" value="UER00113"/>
</dbReference>
<evidence type="ECO:0000259" key="11">
    <source>
        <dbReference type="Pfam" id="PF20979"/>
    </source>
</evidence>
<dbReference type="GO" id="GO:0000053">
    <property type="term" value="P:argininosuccinate metabolic process"/>
    <property type="evidence" value="ECO:0007669"/>
    <property type="project" value="TreeGrafter"/>
</dbReference>
<evidence type="ECO:0000256" key="9">
    <source>
        <dbReference type="ARBA" id="ARBA00022840"/>
    </source>
</evidence>
<dbReference type="FunFam" id="3.90.1260.10:FF:000003">
    <property type="entry name" value="Argininosuccinate synthase"/>
    <property type="match status" value="1"/>
</dbReference>
<dbReference type="PANTHER" id="PTHR11587">
    <property type="entry name" value="ARGININOSUCCINATE SYNTHASE"/>
    <property type="match status" value="1"/>
</dbReference>
<dbReference type="InterPro" id="IPR014729">
    <property type="entry name" value="Rossmann-like_a/b/a_fold"/>
</dbReference>
<dbReference type="InterPro" id="IPR001518">
    <property type="entry name" value="Arginosuc_synth"/>
</dbReference>
<evidence type="ECO:0000256" key="4">
    <source>
        <dbReference type="ARBA" id="ARBA00014810"/>
    </source>
</evidence>
<dbReference type="GO" id="GO:0006526">
    <property type="term" value="P:L-arginine biosynthetic process"/>
    <property type="evidence" value="ECO:0007669"/>
    <property type="project" value="UniProtKB-UniPathway"/>
</dbReference>
<dbReference type="EC" id="6.3.4.5" evidence="3"/>
<dbReference type="Gene3D" id="3.90.1260.10">
    <property type="entry name" value="Argininosuccinate synthetase, chain A, domain 2"/>
    <property type="match status" value="1"/>
</dbReference>
<keyword evidence="6" id="KW-0436">Ligase</keyword>
<dbReference type="SUPFAM" id="SSF69864">
    <property type="entry name" value="Argininosuccinate synthetase, C-terminal domain"/>
    <property type="match status" value="1"/>
</dbReference>
<comment type="subunit">
    <text evidence="2">Homotetramer.</text>
</comment>
<keyword evidence="8" id="KW-0547">Nucleotide-binding</keyword>
<dbReference type="SUPFAM" id="SSF52402">
    <property type="entry name" value="Adenine nucleotide alpha hydrolases-like"/>
    <property type="match status" value="1"/>
</dbReference>
<dbReference type="GO" id="GO:0000050">
    <property type="term" value="P:urea cycle"/>
    <property type="evidence" value="ECO:0007669"/>
    <property type="project" value="TreeGrafter"/>
</dbReference>
<dbReference type="PROSITE" id="PS00565">
    <property type="entry name" value="ARGININOSUCCIN_SYN_2"/>
    <property type="match status" value="1"/>
</dbReference>
<evidence type="ECO:0000256" key="7">
    <source>
        <dbReference type="ARBA" id="ARBA00022605"/>
    </source>
</evidence>
<keyword evidence="5" id="KW-0055">Arginine biosynthesis</keyword>